<protein>
    <submittedName>
        <fullName evidence="1">Uncharacterized protein</fullName>
    </submittedName>
</protein>
<evidence type="ECO:0000313" key="1">
    <source>
        <dbReference type="EMBL" id="VDD07528.1"/>
    </source>
</evidence>
<name>A0A3P6BZ94_BRAOL</name>
<dbReference type="AlphaFoldDB" id="A0A3P6BZ94"/>
<organism evidence="1">
    <name type="scientific">Brassica oleracea</name>
    <name type="common">Wild cabbage</name>
    <dbReference type="NCBI Taxonomy" id="3712"/>
    <lineage>
        <taxon>Eukaryota</taxon>
        <taxon>Viridiplantae</taxon>
        <taxon>Streptophyta</taxon>
        <taxon>Embryophyta</taxon>
        <taxon>Tracheophyta</taxon>
        <taxon>Spermatophyta</taxon>
        <taxon>Magnoliopsida</taxon>
        <taxon>eudicotyledons</taxon>
        <taxon>Gunneridae</taxon>
        <taxon>Pentapetalae</taxon>
        <taxon>rosids</taxon>
        <taxon>malvids</taxon>
        <taxon>Brassicales</taxon>
        <taxon>Brassicaceae</taxon>
        <taxon>Brassiceae</taxon>
        <taxon>Brassica</taxon>
    </lineage>
</organism>
<proteinExistence type="predicted"/>
<sequence length="162" mass="18457">MKVVDIQNGNGIVTYLSSGKIMKELQAWLKVELRGVRRDKRKQGNAKDEQACSSIKRCRQKVRVMDLDQTGGVFPLGKVLIQRRRDHDRDLQAQTEPLGGRSFHGVSWRETNKLVIDIESNDLVNHIRGVFRYFIVDVVDPGSTPDVARCGRELGEKFLSHE</sequence>
<reference evidence="1" key="1">
    <citation type="submission" date="2018-11" db="EMBL/GenBank/DDBJ databases">
        <authorList>
            <consortium name="Genoscope - CEA"/>
            <person name="William W."/>
        </authorList>
    </citation>
    <scope>NUCLEOTIDE SEQUENCE</scope>
</reference>
<gene>
    <name evidence="1" type="ORF">BOLC4T23555H</name>
</gene>
<accession>A0A3P6BZ94</accession>
<dbReference type="EMBL" id="LR031873">
    <property type="protein sequence ID" value="VDD07528.1"/>
    <property type="molecule type" value="Genomic_DNA"/>
</dbReference>